<name>A0A0E0HRL2_ORYNI</name>
<reference evidence="2" key="1">
    <citation type="submission" date="2015-04" db="UniProtKB">
        <authorList>
            <consortium name="EnsemblPlants"/>
        </authorList>
    </citation>
    <scope>IDENTIFICATION</scope>
    <source>
        <strain evidence="2">SL10</strain>
    </source>
</reference>
<proteinExistence type="predicted"/>
<organism evidence="2">
    <name type="scientific">Oryza nivara</name>
    <name type="common">Indian wild rice</name>
    <name type="synonym">Oryza sativa f. spontanea</name>
    <dbReference type="NCBI Taxonomy" id="4536"/>
    <lineage>
        <taxon>Eukaryota</taxon>
        <taxon>Viridiplantae</taxon>
        <taxon>Streptophyta</taxon>
        <taxon>Embryophyta</taxon>
        <taxon>Tracheophyta</taxon>
        <taxon>Spermatophyta</taxon>
        <taxon>Magnoliopsida</taxon>
        <taxon>Liliopsida</taxon>
        <taxon>Poales</taxon>
        <taxon>Poaceae</taxon>
        <taxon>BOP clade</taxon>
        <taxon>Oryzoideae</taxon>
        <taxon>Oryzeae</taxon>
        <taxon>Oryzinae</taxon>
        <taxon>Oryza</taxon>
    </lineage>
</organism>
<accession>A0A0E0HRL2</accession>
<keyword evidence="1" id="KW-0812">Transmembrane</keyword>
<protein>
    <submittedName>
        <fullName evidence="2">Uncharacterized protein</fullName>
    </submittedName>
</protein>
<sequence>MDEMLLKSNKCCPIIFGFFLWYLSFFVCLDRIIRCRIRHNNSAPMQDVCLYESHVRLFMTVSMSQAIIMPLQKRFSFNKFRAYYARACMCLFFFCHPTCSAPYDMPIFFIQFTNYSLR</sequence>
<dbReference type="EnsemblPlants" id="ONIVA06G19640.1">
    <property type="protein sequence ID" value="ONIVA06G19640.1"/>
    <property type="gene ID" value="ONIVA06G19640"/>
</dbReference>
<feature type="transmembrane region" description="Helical" evidence="1">
    <location>
        <begin position="83"/>
        <end position="103"/>
    </location>
</feature>
<reference evidence="2" key="2">
    <citation type="submission" date="2018-04" db="EMBL/GenBank/DDBJ databases">
        <title>OnivRS2 (Oryza nivara Reference Sequence Version 2).</title>
        <authorList>
            <person name="Zhang J."/>
            <person name="Kudrna D."/>
            <person name="Lee S."/>
            <person name="Talag J."/>
            <person name="Rajasekar S."/>
            <person name="Welchert J."/>
            <person name="Hsing Y.-I."/>
            <person name="Wing R.A."/>
        </authorList>
    </citation>
    <scope>NUCLEOTIDE SEQUENCE [LARGE SCALE GENOMIC DNA]</scope>
    <source>
        <strain evidence="2">SL10</strain>
    </source>
</reference>
<dbReference type="AlphaFoldDB" id="A0A0E0HRL2"/>
<evidence type="ECO:0000313" key="3">
    <source>
        <dbReference type="Proteomes" id="UP000006591"/>
    </source>
</evidence>
<keyword evidence="3" id="KW-1185">Reference proteome</keyword>
<keyword evidence="1" id="KW-0472">Membrane</keyword>
<feature type="transmembrane region" description="Helical" evidence="1">
    <location>
        <begin position="12"/>
        <end position="33"/>
    </location>
</feature>
<keyword evidence="1" id="KW-1133">Transmembrane helix</keyword>
<dbReference type="Proteomes" id="UP000006591">
    <property type="component" value="Chromosome 6"/>
</dbReference>
<evidence type="ECO:0000313" key="2">
    <source>
        <dbReference type="EnsemblPlants" id="ONIVA06G19640.1"/>
    </source>
</evidence>
<evidence type="ECO:0000256" key="1">
    <source>
        <dbReference type="SAM" id="Phobius"/>
    </source>
</evidence>
<dbReference type="Gramene" id="ONIVA06G19640.1">
    <property type="protein sequence ID" value="ONIVA06G19640.1"/>
    <property type="gene ID" value="ONIVA06G19640"/>
</dbReference>
<dbReference type="HOGENOM" id="CLU_2076885_0_0_1"/>